<reference evidence="2 3" key="1">
    <citation type="submission" date="2021-03" db="EMBL/GenBank/DDBJ databases">
        <title>Metabolic Capacity of the Antarctic Cyanobacterium Phormidium pseudopriestleyi that Sustains Oxygenic Photosynthesis in the Presence of Hydrogen Sulfide.</title>
        <authorList>
            <person name="Lumian J.E."/>
            <person name="Jungblut A.D."/>
            <person name="Dillon M.L."/>
            <person name="Hawes I."/>
            <person name="Doran P.T."/>
            <person name="Mackey T.J."/>
            <person name="Dick G.J."/>
            <person name="Grettenberger C.L."/>
            <person name="Sumner D.Y."/>
        </authorList>
    </citation>
    <scope>NUCLEOTIDE SEQUENCE [LARGE SCALE GENOMIC DNA]</scope>
    <source>
        <strain evidence="2 3">FRX01</strain>
    </source>
</reference>
<dbReference type="Proteomes" id="UP000664844">
    <property type="component" value="Unassembled WGS sequence"/>
</dbReference>
<dbReference type="Pfam" id="PF13649">
    <property type="entry name" value="Methyltransf_25"/>
    <property type="match status" value="1"/>
</dbReference>
<organism evidence="2 3">
    <name type="scientific">Phormidium pseudopriestleyi FRX01</name>
    <dbReference type="NCBI Taxonomy" id="1759528"/>
    <lineage>
        <taxon>Bacteria</taxon>
        <taxon>Bacillati</taxon>
        <taxon>Cyanobacteriota</taxon>
        <taxon>Cyanophyceae</taxon>
        <taxon>Oscillatoriophycideae</taxon>
        <taxon>Oscillatoriales</taxon>
        <taxon>Oscillatoriaceae</taxon>
        <taxon>Phormidium</taxon>
    </lineage>
</organism>
<feature type="domain" description="Methyltransferase" evidence="1">
    <location>
        <begin position="159"/>
        <end position="257"/>
    </location>
</feature>
<dbReference type="CDD" id="cd02440">
    <property type="entry name" value="AdoMet_MTases"/>
    <property type="match status" value="1"/>
</dbReference>
<dbReference type="RefSeq" id="WP_207086945.1">
    <property type="nucleotide sequence ID" value="NZ_JAFLQW010000122.1"/>
</dbReference>
<dbReference type="GO" id="GO:0032259">
    <property type="term" value="P:methylation"/>
    <property type="evidence" value="ECO:0007669"/>
    <property type="project" value="UniProtKB-KW"/>
</dbReference>
<proteinExistence type="predicted"/>
<keyword evidence="3" id="KW-1185">Reference proteome</keyword>
<sequence>MTSPNINPPTASVPVVTDPDVLLQAMLTSFNQRLETVGELIMPGVPAMAEYYHHRIGSLFDSLAIPFKEAERNQLYQILDKKLEEGFALSPHARLRLKYHPAEPPKTGLTFEFSVSVLSNIEEYQEWINQNEQPWFGMSPDAKVLDIAQLAEDPGTASVLDIGAATGRNTLALAQRGHPVDALELVPVYGDRLQQIAEQTGLPITVTPGDIFDPLVRMPLGQYQLAIATETLPLFCFDGDRLRLFLVKMCDVLQTDGFLLFSLFLAAENYEPDPVTRQMSQVNWSCLFTRSDLATAMAGLPLELISDESWVNYEQTHRPQETWPPHESFLNWATGRELLLTPPDQTAMELRWIRGKRL</sequence>
<dbReference type="Gene3D" id="3.40.50.150">
    <property type="entry name" value="Vaccinia Virus protein VP39"/>
    <property type="match status" value="1"/>
</dbReference>
<keyword evidence="2" id="KW-0808">Transferase</keyword>
<evidence type="ECO:0000259" key="1">
    <source>
        <dbReference type="Pfam" id="PF13649"/>
    </source>
</evidence>
<protein>
    <submittedName>
        <fullName evidence="2">Class I SAM-dependent methyltransferase</fullName>
    </submittedName>
</protein>
<evidence type="ECO:0000313" key="3">
    <source>
        <dbReference type="Proteomes" id="UP000664844"/>
    </source>
</evidence>
<name>A0ABS3FMR2_9CYAN</name>
<dbReference type="InterPro" id="IPR029063">
    <property type="entry name" value="SAM-dependent_MTases_sf"/>
</dbReference>
<accession>A0ABS3FMR2</accession>
<dbReference type="InterPro" id="IPR041698">
    <property type="entry name" value="Methyltransf_25"/>
</dbReference>
<evidence type="ECO:0000313" key="2">
    <source>
        <dbReference type="EMBL" id="MBO0348396.1"/>
    </source>
</evidence>
<comment type="caution">
    <text evidence="2">The sequence shown here is derived from an EMBL/GenBank/DDBJ whole genome shotgun (WGS) entry which is preliminary data.</text>
</comment>
<dbReference type="SUPFAM" id="SSF53335">
    <property type="entry name" value="S-adenosyl-L-methionine-dependent methyltransferases"/>
    <property type="match status" value="1"/>
</dbReference>
<keyword evidence="2" id="KW-0489">Methyltransferase</keyword>
<dbReference type="GO" id="GO:0008168">
    <property type="term" value="F:methyltransferase activity"/>
    <property type="evidence" value="ECO:0007669"/>
    <property type="project" value="UniProtKB-KW"/>
</dbReference>
<gene>
    <name evidence="2" type="ORF">J0895_04600</name>
</gene>
<dbReference type="EMBL" id="JAFLQW010000122">
    <property type="protein sequence ID" value="MBO0348396.1"/>
    <property type="molecule type" value="Genomic_DNA"/>
</dbReference>